<dbReference type="Proteomes" id="UP000578091">
    <property type="component" value="Unassembled WGS sequence"/>
</dbReference>
<dbReference type="PANTHER" id="PTHR43628">
    <property type="entry name" value="ACTIVATOR OF C KINASE PROTEIN 1-RELATED"/>
    <property type="match status" value="1"/>
</dbReference>
<dbReference type="Gene3D" id="1.25.40.10">
    <property type="entry name" value="Tetratricopeptide repeat domain"/>
    <property type="match status" value="1"/>
</dbReference>
<dbReference type="SUPFAM" id="SSF81901">
    <property type="entry name" value="HCP-like"/>
    <property type="match status" value="1"/>
</dbReference>
<reference evidence="1 2" key="1">
    <citation type="submission" date="2020-07" db="EMBL/GenBank/DDBJ databases">
        <title>Luteimonas sp. SJ-92.</title>
        <authorList>
            <person name="Huang X.-X."/>
            <person name="Xu L."/>
            <person name="Sun J.-Q."/>
        </authorList>
    </citation>
    <scope>NUCLEOTIDE SEQUENCE [LARGE SCALE GENOMIC DNA]</scope>
    <source>
        <strain evidence="1 2">SJ-92</strain>
    </source>
</reference>
<dbReference type="InterPro" id="IPR052945">
    <property type="entry name" value="Mitotic_Regulator"/>
</dbReference>
<dbReference type="RefSeq" id="WP_180677092.1">
    <property type="nucleotide sequence ID" value="NZ_JACCKA010000023.1"/>
</dbReference>
<dbReference type="Pfam" id="PF08238">
    <property type="entry name" value="Sel1"/>
    <property type="match status" value="3"/>
</dbReference>
<organism evidence="1 2">
    <name type="scientific">Luteimonas salinisoli</name>
    <dbReference type="NCBI Taxonomy" id="2752307"/>
    <lineage>
        <taxon>Bacteria</taxon>
        <taxon>Pseudomonadati</taxon>
        <taxon>Pseudomonadota</taxon>
        <taxon>Gammaproteobacteria</taxon>
        <taxon>Lysobacterales</taxon>
        <taxon>Lysobacteraceae</taxon>
        <taxon>Luteimonas</taxon>
    </lineage>
</organism>
<dbReference type="AlphaFoldDB" id="A0A853J7Z8"/>
<comment type="caution">
    <text evidence="1">The sequence shown here is derived from an EMBL/GenBank/DDBJ whole genome shotgun (WGS) entry which is preliminary data.</text>
</comment>
<dbReference type="InterPro" id="IPR006597">
    <property type="entry name" value="Sel1-like"/>
</dbReference>
<dbReference type="EMBL" id="JACCKA010000023">
    <property type="protein sequence ID" value="NZA25286.1"/>
    <property type="molecule type" value="Genomic_DNA"/>
</dbReference>
<evidence type="ECO:0000313" key="2">
    <source>
        <dbReference type="Proteomes" id="UP000578091"/>
    </source>
</evidence>
<dbReference type="SMART" id="SM00671">
    <property type="entry name" value="SEL1"/>
    <property type="match status" value="3"/>
</dbReference>
<dbReference type="InterPro" id="IPR011990">
    <property type="entry name" value="TPR-like_helical_dom_sf"/>
</dbReference>
<name>A0A853J7Z8_9GAMM</name>
<keyword evidence="2" id="KW-1185">Reference proteome</keyword>
<protein>
    <submittedName>
        <fullName evidence="1">Sel1 repeat family protein</fullName>
    </submittedName>
</protein>
<gene>
    <name evidence="1" type="ORF">H0E84_02735</name>
</gene>
<proteinExistence type="predicted"/>
<dbReference type="PANTHER" id="PTHR43628:SF1">
    <property type="entry name" value="CHITIN SYNTHASE REGULATORY FACTOR 2-RELATED"/>
    <property type="match status" value="1"/>
</dbReference>
<sequence>MKGAATNSDSYQHAIAMLQNGSVDIAIKKLESLSKCGDGHADGVLGALYEFGVASVQPDIPAALSLYERSIRKSDSLESWMGIGRITMHGPPEVRDYARAFECFSLAADSCNYAPAWVALGEIHLRGLGREKNLDAAEQCFRNAVNTGNTLGYPGLARVAFERRRIIESLKYRMVGALKAIREPEDSDALKQW</sequence>
<accession>A0A853J7Z8</accession>
<evidence type="ECO:0000313" key="1">
    <source>
        <dbReference type="EMBL" id="NZA25286.1"/>
    </source>
</evidence>